<comment type="caution">
    <text evidence="1">The sequence shown here is derived from an EMBL/GenBank/DDBJ whole genome shotgun (WGS) entry which is preliminary data.</text>
</comment>
<reference evidence="1 2" key="1">
    <citation type="submission" date="2019-03" db="EMBL/GenBank/DDBJ databases">
        <authorList>
            <person name="Kim M.K.M."/>
        </authorList>
    </citation>
    <scope>NUCLEOTIDE SEQUENCE [LARGE SCALE GENOMIC DNA]</scope>
    <source>
        <strain evidence="1 2">17J68-12</strain>
    </source>
</reference>
<dbReference type="AlphaFoldDB" id="A0A4V6NB40"/>
<dbReference type="Proteomes" id="UP000295334">
    <property type="component" value="Unassembled WGS sequence"/>
</dbReference>
<accession>A0A4V6NB40</accession>
<gene>
    <name evidence="1" type="ORF">EPD60_01355</name>
</gene>
<protein>
    <submittedName>
        <fullName evidence="1">Uncharacterized protein</fullName>
    </submittedName>
</protein>
<dbReference type="EMBL" id="SJZI01000002">
    <property type="protein sequence ID" value="TCJ19092.1"/>
    <property type="molecule type" value="Genomic_DNA"/>
</dbReference>
<keyword evidence="2" id="KW-1185">Reference proteome</keyword>
<organism evidence="1 2">
    <name type="scientific">Flaviaesturariibacter flavus</name>
    <dbReference type="NCBI Taxonomy" id="2502780"/>
    <lineage>
        <taxon>Bacteria</taxon>
        <taxon>Pseudomonadati</taxon>
        <taxon>Bacteroidota</taxon>
        <taxon>Chitinophagia</taxon>
        <taxon>Chitinophagales</taxon>
        <taxon>Chitinophagaceae</taxon>
        <taxon>Flaviaestuariibacter</taxon>
    </lineage>
</organism>
<dbReference type="RefSeq" id="WP_131446074.1">
    <property type="nucleotide sequence ID" value="NZ_SJZI01000002.1"/>
</dbReference>
<evidence type="ECO:0000313" key="1">
    <source>
        <dbReference type="EMBL" id="TCJ19092.1"/>
    </source>
</evidence>
<name>A0A4V6NB40_9BACT</name>
<sequence length="77" mass="9138">MPETDHHENELLRRLELEYTEKVAAGASHDELRPLRSLVTRIRTRLEMHTVMVPVDLQTHPALQRLRKKFRKETGRV</sequence>
<evidence type="ECO:0000313" key="2">
    <source>
        <dbReference type="Proteomes" id="UP000295334"/>
    </source>
</evidence>
<proteinExistence type="predicted"/>